<evidence type="ECO:0000259" key="1">
    <source>
        <dbReference type="Pfam" id="PF00144"/>
    </source>
</evidence>
<dbReference type="Gene3D" id="3.40.710.10">
    <property type="entry name" value="DD-peptidase/beta-lactamase superfamily"/>
    <property type="match status" value="1"/>
</dbReference>
<dbReference type="PANTHER" id="PTHR46825">
    <property type="entry name" value="D-ALANYL-D-ALANINE-CARBOXYPEPTIDASE/ENDOPEPTIDASE AMPH"/>
    <property type="match status" value="1"/>
</dbReference>
<dbReference type="Pfam" id="PF00144">
    <property type="entry name" value="Beta-lactamase"/>
    <property type="match status" value="1"/>
</dbReference>
<dbReference type="Proteomes" id="UP000238083">
    <property type="component" value="Unassembled WGS sequence"/>
</dbReference>
<name>A0A2T0QY74_9ACTN</name>
<dbReference type="InterPro" id="IPR001466">
    <property type="entry name" value="Beta-lactam-related"/>
</dbReference>
<dbReference type="SUPFAM" id="SSF56601">
    <property type="entry name" value="beta-lactamase/transpeptidase-like"/>
    <property type="match status" value="1"/>
</dbReference>
<reference evidence="2 3" key="1">
    <citation type="submission" date="2018-03" db="EMBL/GenBank/DDBJ databases">
        <title>Genomic Encyclopedia of Archaeal and Bacterial Type Strains, Phase II (KMG-II): from individual species to whole genera.</title>
        <authorList>
            <person name="Goeker M."/>
        </authorList>
    </citation>
    <scope>NUCLEOTIDE SEQUENCE [LARGE SCALE GENOMIC DNA]</scope>
    <source>
        <strain evidence="2 3">DSM 19711</strain>
    </source>
</reference>
<organism evidence="2 3">
    <name type="scientific">Kineococcus rhizosphaerae</name>
    <dbReference type="NCBI Taxonomy" id="559628"/>
    <lineage>
        <taxon>Bacteria</taxon>
        <taxon>Bacillati</taxon>
        <taxon>Actinomycetota</taxon>
        <taxon>Actinomycetes</taxon>
        <taxon>Kineosporiales</taxon>
        <taxon>Kineosporiaceae</taxon>
        <taxon>Kineococcus</taxon>
    </lineage>
</organism>
<dbReference type="InterPro" id="IPR050491">
    <property type="entry name" value="AmpC-like"/>
</dbReference>
<gene>
    <name evidence="2" type="ORF">CLV37_114107</name>
</gene>
<accession>A0A2T0QY74</accession>
<keyword evidence="3" id="KW-1185">Reference proteome</keyword>
<protein>
    <submittedName>
        <fullName evidence="2">CubicO group peptidase (Beta-lactamase class C family)</fullName>
    </submittedName>
</protein>
<sequence length="486" mass="50909">MGRAVPDSLPSGGRGVNRCGILVARVVPSPYGGPVPAPALNAEIVATAADAAARWIALRRERLQVPGVQLAVRLDGELLHSSAHGSADLERGVALTPQHVFRVASHSKTFTATAVLRLAEQGRLRLDDELGAHLPWVADEDGELGRASLRELLGHAAGVTRDGTAGDFWQLDEEFLDVAGLRTAVRAGGSLVPRSSRFKYSNIGYSLLGLVVEAVTGTSYAAHLSELLAPWGLSRTTPDLPAAGDLATGYSALALGPRRPLPHPATGAMAAATGFCSTAEDLTAWFTSHADGREGPLSEHSRRLAQRAEWRTGPGAGAYGLGFGRDEVGGRELVGHGGGFPGHITRSVLDPRAGLAVSVLTNCVDGPANEFALGVVKLVDLFAEHWSAQVPAVDLDAFCGRWADLWGLTDVVRAGGRLLAFGPDTDDPARSPKVLDVVDARTLRVSDDSGYGDHAETWLLGARADGTPTLRGSSGATTVPLDRYAP</sequence>
<evidence type="ECO:0000313" key="3">
    <source>
        <dbReference type="Proteomes" id="UP000238083"/>
    </source>
</evidence>
<comment type="caution">
    <text evidence="2">The sequence shown here is derived from an EMBL/GenBank/DDBJ whole genome shotgun (WGS) entry which is preliminary data.</text>
</comment>
<proteinExistence type="predicted"/>
<dbReference type="AlphaFoldDB" id="A0A2T0QY74"/>
<dbReference type="InterPro" id="IPR012338">
    <property type="entry name" value="Beta-lactam/transpept-like"/>
</dbReference>
<dbReference type="PANTHER" id="PTHR46825:SF9">
    <property type="entry name" value="BETA-LACTAMASE-RELATED DOMAIN-CONTAINING PROTEIN"/>
    <property type="match status" value="1"/>
</dbReference>
<dbReference type="EMBL" id="PVZF01000014">
    <property type="protein sequence ID" value="PRY11153.1"/>
    <property type="molecule type" value="Genomic_DNA"/>
</dbReference>
<evidence type="ECO:0000313" key="2">
    <source>
        <dbReference type="EMBL" id="PRY11153.1"/>
    </source>
</evidence>
<feature type="domain" description="Beta-lactamase-related" evidence="1">
    <location>
        <begin position="54"/>
        <end position="368"/>
    </location>
</feature>